<organism evidence="9 10">
    <name type="scientific">Alicyclobacillus cellulosilyticus</name>
    <dbReference type="NCBI Taxonomy" id="1003997"/>
    <lineage>
        <taxon>Bacteria</taxon>
        <taxon>Bacillati</taxon>
        <taxon>Bacillota</taxon>
        <taxon>Bacilli</taxon>
        <taxon>Bacillales</taxon>
        <taxon>Alicyclobacillaceae</taxon>
        <taxon>Alicyclobacillus</taxon>
    </lineage>
</organism>
<dbReference type="InterPro" id="IPR013766">
    <property type="entry name" value="Thioredoxin_domain"/>
</dbReference>
<evidence type="ECO:0000256" key="6">
    <source>
        <dbReference type="PIRNR" id="PIRNR000077"/>
    </source>
</evidence>
<proteinExistence type="inferred from homology"/>
<keyword evidence="5 7" id="KW-0676">Redox-active center</keyword>
<dbReference type="SUPFAM" id="SSF52833">
    <property type="entry name" value="Thioredoxin-like"/>
    <property type="match status" value="1"/>
</dbReference>
<sequence length="111" mass="13038">MVSDMQELRTEEEFAAFVQEGRAVVEFYATWCPDCKRIEPYLDAWAARFQDQFKMARLNFEHVPELSERLDIRGIPTFLAFENGQLVSRLYSRDAKSKEEVEAYLEQAYNG</sequence>
<evidence type="ECO:0000313" key="10">
    <source>
        <dbReference type="Proteomes" id="UP000637695"/>
    </source>
</evidence>
<dbReference type="GO" id="GO:0045454">
    <property type="term" value="P:cell redox homeostasis"/>
    <property type="evidence" value="ECO:0007669"/>
    <property type="project" value="TreeGrafter"/>
</dbReference>
<reference evidence="9" key="1">
    <citation type="journal article" date="2014" name="Int. J. Syst. Evol. Microbiol.">
        <title>Complete genome sequence of Corynebacterium casei LMG S-19264T (=DSM 44701T), isolated from a smear-ripened cheese.</title>
        <authorList>
            <consortium name="US DOE Joint Genome Institute (JGI-PGF)"/>
            <person name="Walter F."/>
            <person name="Albersmeier A."/>
            <person name="Kalinowski J."/>
            <person name="Ruckert C."/>
        </authorList>
    </citation>
    <scope>NUCLEOTIDE SEQUENCE</scope>
    <source>
        <strain evidence="9">JCM 18487</strain>
    </source>
</reference>
<reference evidence="9" key="2">
    <citation type="submission" date="2020-09" db="EMBL/GenBank/DDBJ databases">
        <authorList>
            <person name="Sun Q."/>
            <person name="Ohkuma M."/>
        </authorList>
    </citation>
    <scope>NUCLEOTIDE SEQUENCE</scope>
    <source>
        <strain evidence="9">JCM 18487</strain>
    </source>
</reference>
<evidence type="ECO:0000256" key="1">
    <source>
        <dbReference type="ARBA" id="ARBA00008987"/>
    </source>
</evidence>
<dbReference type="PANTHER" id="PTHR45663">
    <property type="entry name" value="GEO12009P1"/>
    <property type="match status" value="1"/>
</dbReference>
<keyword evidence="10" id="KW-1185">Reference proteome</keyword>
<name>A0A917NGV7_9BACL</name>
<dbReference type="EMBL" id="BMOY01000007">
    <property type="protein sequence ID" value="GGJ00262.1"/>
    <property type="molecule type" value="Genomic_DNA"/>
</dbReference>
<dbReference type="CDD" id="cd02947">
    <property type="entry name" value="TRX_family"/>
    <property type="match status" value="1"/>
</dbReference>
<comment type="caution">
    <text evidence="9">The sequence shown here is derived from an EMBL/GenBank/DDBJ whole genome shotgun (WGS) entry which is preliminary data.</text>
</comment>
<feature type="disulfide bond" description="Redox-active" evidence="7">
    <location>
        <begin position="32"/>
        <end position="35"/>
    </location>
</feature>
<evidence type="ECO:0000256" key="2">
    <source>
        <dbReference type="ARBA" id="ARBA00022448"/>
    </source>
</evidence>
<dbReference type="AlphaFoldDB" id="A0A917NGV7"/>
<evidence type="ECO:0000256" key="7">
    <source>
        <dbReference type="PIRSR" id="PIRSR000077-4"/>
    </source>
</evidence>
<dbReference type="Pfam" id="PF00085">
    <property type="entry name" value="Thioredoxin"/>
    <property type="match status" value="1"/>
</dbReference>
<dbReference type="GO" id="GO:0015035">
    <property type="term" value="F:protein-disulfide reductase activity"/>
    <property type="evidence" value="ECO:0007669"/>
    <property type="project" value="InterPro"/>
</dbReference>
<dbReference type="PANTHER" id="PTHR45663:SF6">
    <property type="entry name" value="THIOREDOXIN-LIKE PROTEIN YDBP"/>
    <property type="match status" value="1"/>
</dbReference>
<comment type="similarity">
    <text evidence="1 6">Belongs to the thioredoxin family.</text>
</comment>
<feature type="domain" description="Thioredoxin" evidence="8">
    <location>
        <begin position="1"/>
        <end position="110"/>
    </location>
</feature>
<evidence type="ECO:0000313" key="9">
    <source>
        <dbReference type="EMBL" id="GGJ00262.1"/>
    </source>
</evidence>
<dbReference type="Proteomes" id="UP000637695">
    <property type="component" value="Unassembled WGS sequence"/>
</dbReference>
<evidence type="ECO:0000256" key="3">
    <source>
        <dbReference type="ARBA" id="ARBA00022982"/>
    </source>
</evidence>
<accession>A0A917NGV7</accession>
<keyword evidence="4 7" id="KW-1015">Disulfide bond</keyword>
<dbReference type="Gene3D" id="3.40.30.10">
    <property type="entry name" value="Glutaredoxin"/>
    <property type="match status" value="1"/>
</dbReference>
<evidence type="ECO:0000256" key="4">
    <source>
        <dbReference type="ARBA" id="ARBA00023157"/>
    </source>
</evidence>
<dbReference type="PIRSF" id="PIRSF000077">
    <property type="entry name" value="Thioredoxin"/>
    <property type="match status" value="1"/>
</dbReference>
<evidence type="ECO:0000256" key="5">
    <source>
        <dbReference type="ARBA" id="ARBA00023284"/>
    </source>
</evidence>
<keyword evidence="2" id="KW-0813">Transport</keyword>
<dbReference type="PRINTS" id="PR00421">
    <property type="entry name" value="THIOREDOXIN"/>
</dbReference>
<dbReference type="InterPro" id="IPR005746">
    <property type="entry name" value="Thioredoxin"/>
</dbReference>
<dbReference type="GO" id="GO:0005829">
    <property type="term" value="C:cytosol"/>
    <property type="evidence" value="ECO:0007669"/>
    <property type="project" value="TreeGrafter"/>
</dbReference>
<evidence type="ECO:0000259" key="8">
    <source>
        <dbReference type="PROSITE" id="PS51352"/>
    </source>
</evidence>
<dbReference type="InterPro" id="IPR036249">
    <property type="entry name" value="Thioredoxin-like_sf"/>
</dbReference>
<keyword evidence="3" id="KW-0249">Electron transport</keyword>
<protein>
    <recommendedName>
        <fullName evidence="6">Thioredoxin</fullName>
    </recommendedName>
</protein>
<gene>
    <name evidence="9" type="ORF">GCM10010885_06860</name>
</gene>
<dbReference type="PROSITE" id="PS51352">
    <property type="entry name" value="THIOREDOXIN_2"/>
    <property type="match status" value="1"/>
</dbReference>